<dbReference type="CDD" id="cd03784">
    <property type="entry name" value="GT1_Gtf-like"/>
    <property type="match status" value="1"/>
</dbReference>
<sequence>MNIRPFPGSSSPFNRSISSPLISVLREMPDPADGRQRPGPHLLVFPFPAQGHLLPLLDLCVHLAARASFSITVAITPKNLPILTNFLCNSPQAHRIEPLVVPLPPEFTLLTAGAEHFRDLPDGFYSSHLILALSSLRRPIVLWARSHSHPPSALLSDFFLGWSADIAADLQIPHIAFFSSGPLLAALVHHLYVSLPTAPSSPTSPVFISPDLPCFPFPHLPSLFRRYVAGRPEWEFTRISLLANAGCFAAVFNTFDALESRYLAHLRAASYASGRIWAVGPIPPSVPAAIRGAAGDSEADHLVPWLDSCPPRSVVYVCFGSQFTPQQAVAAAIAAALEASGARFVWVVNRGVEAAAVVPEGFDGRVAGRGLVVRGWAPQTAALRHDSVAAFVTHCGWNSVLEGLAAGVVLLAWPMVADQFVNARLLVEEAGVAVMACAGGPEAVPEAVPEAAELGRVIAESLEEGKWAEVRARAAEMRKLASEAVGNGGSSFVDMQEMIKMITNLNSDNQH</sequence>
<evidence type="ECO:0000256" key="1">
    <source>
        <dbReference type="ARBA" id="ARBA00009995"/>
    </source>
</evidence>
<name>A0A2I0ABT9_9ASPA</name>
<protein>
    <submittedName>
        <fullName evidence="3">UDP-glycosyltransferase 89B1</fullName>
        <ecNumber evidence="3">2.4.1.-</ecNumber>
    </submittedName>
</protein>
<evidence type="ECO:0000313" key="4">
    <source>
        <dbReference type="Proteomes" id="UP000236161"/>
    </source>
</evidence>
<dbReference type="Pfam" id="PF00201">
    <property type="entry name" value="UDPGT"/>
    <property type="match status" value="1"/>
</dbReference>
<accession>A0A2I0ABT9</accession>
<reference evidence="3 4" key="1">
    <citation type="journal article" date="2017" name="Nature">
        <title>The Apostasia genome and the evolution of orchids.</title>
        <authorList>
            <person name="Zhang G.Q."/>
            <person name="Liu K.W."/>
            <person name="Li Z."/>
            <person name="Lohaus R."/>
            <person name="Hsiao Y.Y."/>
            <person name="Niu S.C."/>
            <person name="Wang J.Y."/>
            <person name="Lin Y.C."/>
            <person name="Xu Q."/>
            <person name="Chen L.J."/>
            <person name="Yoshida K."/>
            <person name="Fujiwara S."/>
            <person name="Wang Z.W."/>
            <person name="Zhang Y.Q."/>
            <person name="Mitsuda N."/>
            <person name="Wang M."/>
            <person name="Liu G.H."/>
            <person name="Pecoraro L."/>
            <person name="Huang H.X."/>
            <person name="Xiao X.J."/>
            <person name="Lin M."/>
            <person name="Wu X.Y."/>
            <person name="Wu W.L."/>
            <person name="Chen Y.Y."/>
            <person name="Chang S.B."/>
            <person name="Sakamoto S."/>
            <person name="Ohme-Takagi M."/>
            <person name="Yagi M."/>
            <person name="Zeng S.J."/>
            <person name="Shen C.Y."/>
            <person name="Yeh C.M."/>
            <person name="Luo Y.B."/>
            <person name="Tsai W.C."/>
            <person name="Van de Peer Y."/>
            <person name="Liu Z.J."/>
        </authorList>
    </citation>
    <scope>NUCLEOTIDE SEQUENCE [LARGE SCALE GENOMIC DNA]</scope>
    <source>
        <strain evidence="4">cv. Shenzhen</strain>
        <tissue evidence="3">Stem</tissue>
    </source>
</reference>
<dbReference type="PANTHER" id="PTHR48047">
    <property type="entry name" value="GLYCOSYLTRANSFERASE"/>
    <property type="match status" value="1"/>
</dbReference>
<dbReference type="OrthoDB" id="5835829at2759"/>
<evidence type="ECO:0000313" key="3">
    <source>
        <dbReference type="EMBL" id="PKA52985.1"/>
    </source>
</evidence>
<dbReference type="FunFam" id="3.40.50.2000:FF:000064">
    <property type="entry name" value="Glycosyltransferase"/>
    <property type="match status" value="1"/>
</dbReference>
<dbReference type="AlphaFoldDB" id="A0A2I0ABT9"/>
<dbReference type="SUPFAM" id="SSF53756">
    <property type="entry name" value="UDP-Glycosyltransferase/glycogen phosphorylase"/>
    <property type="match status" value="1"/>
</dbReference>
<organism evidence="3 4">
    <name type="scientific">Apostasia shenzhenica</name>
    <dbReference type="NCBI Taxonomy" id="1088818"/>
    <lineage>
        <taxon>Eukaryota</taxon>
        <taxon>Viridiplantae</taxon>
        <taxon>Streptophyta</taxon>
        <taxon>Embryophyta</taxon>
        <taxon>Tracheophyta</taxon>
        <taxon>Spermatophyta</taxon>
        <taxon>Magnoliopsida</taxon>
        <taxon>Liliopsida</taxon>
        <taxon>Asparagales</taxon>
        <taxon>Orchidaceae</taxon>
        <taxon>Apostasioideae</taxon>
        <taxon>Apostasia</taxon>
    </lineage>
</organism>
<evidence type="ECO:0000256" key="2">
    <source>
        <dbReference type="ARBA" id="ARBA00022679"/>
    </source>
</evidence>
<dbReference type="EC" id="2.4.1.-" evidence="3"/>
<gene>
    <name evidence="3" type="primary">UGT89B1</name>
    <name evidence="3" type="ORF">AXF42_Ash001966</name>
</gene>
<dbReference type="GO" id="GO:0035251">
    <property type="term" value="F:UDP-glucosyltransferase activity"/>
    <property type="evidence" value="ECO:0007669"/>
    <property type="project" value="TreeGrafter"/>
</dbReference>
<dbReference type="EMBL" id="KZ452001">
    <property type="protein sequence ID" value="PKA52985.1"/>
    <property type="molecule type" value="Genomic_DNA"/>
</dbReference>
<keyword evidence="3" id="KW-0328">Glycosyltransferase</keyword>
<dbReference type="PANTHER" id="PTHR48047:SF28">
    <property type="entry name" value="F11M15.8 PROTEIN"/>
    <property type="match status" value="1"/>
</dbReference>
<dbReference type="Proteomes" id="UP000236161">
    <property type="component" value="Unassembled WGS sequence"/>
</dbReference>
<keyword evidence="2 3" id="KW-0808">Transferase</keyword>
<dbReference type="InterPro" id="IPR002213">
    <property type="entry name" value="UDP_glucos_trans"/>
</dbReference>
<dbReference type="Gene3D" id="3.40.50.2000">
    <property type="entry name" value="Glycogen Phosphorylase B"/>
    <property type="match status" value="2"/>
</dbReference>
<proteinExistence type="inferred from homology"/>
<keyword evidence="4" id="KW-1185">Reference proteome</keyword>
<comment type="similarity">
    <text evidence="1">Belongs to the UDP-glycosyltransferase family.</text>
</comment>